<protein>
    <recommendedName>
        <fullName evidence="2">histidine kinase</fullName>
        <ecNumber evidence="2">2.7.13.3</ecNumber>
    </recommendedName>
</protein>
<feature type="domain" description="CheW-like" evidence="11">
    <location>
        <begin position="838"/>
        <end position="972"/>
    </location>
</feature>
<dbReference type="GO" id="GO:0000155">
    <property type="term" value="F:phosphorelay sensor kinase activity"/>
    <property type="evidence" value="ECO:0007669"/>
    <property type="project" value="InterPro"/>
</dbReference>
<dbReference type="InterPro" id="IPR004358">
    <property type="entry name" value="Sig_transdc_His_kin-like_C"/>
</dbReference>
<dbReference type="PROSITE" id="PS50851">
    <property type="entry name" value="CHEW"/>
    <property type="match status" value="1"/>
</dbReference>
<evidence type="ECO:0000313" key="14">
    <source>
        <dbReference type="Proteomes" id="UP000650524"/>
    </source>
</evidence>
<feature type="domain" description="Response regulatory" evidence="10">
    <location>
        <begin position="996"/>
        <end position="1112"/>
    </location>
</feature>
<dbReference type="InterPro" id="IPR036890">
    <property type="entry name" value="HATPase_C_sf"/>
</dbReference>
<feature type="modified residue" description="Phosphohistidine" evidence="6">
    <location>
        <position position="54"/>
    </location>
</feature>
<dbReference type="Pfam" id="PF00072">
    <property type="entry name" value="Response_reg"/>
    <property type="match status" value="1"/>
</dbReference>
<dbReference type="Proteomes" id="UP000650524">
    <property type="component" value="Unassembled WGS sequence"/>
</dbReference>
<evidence type="ECO:0000259" key="10">
    <source>
        <dbReference type="PROSITE" id="PS50110"/>
    </source>
</evidence>
<evidence type="ECO:0000256" key="5">
    <source>
        <dbReference type="ARBA" id="ARBA00022777"/>
    </source>
</evidence>
<dbReference type="InterPro" id="IPR005467">
    <property type="entry name" value="His_kinase_dom"/>
</dbReference>
<feature type="domain" description="HPt" evidence="12">
    <location>
        <begin position="7"/>
        <end position="111"/>
    </location>
</feature>
<feature type="modified residue" description="Phosphohistidine" evidence="6">
    <location>
        <position position="396"/>
    </location>
</feature>
<organism evidence="13 14">
    <name type="scientific">Candidatus Desulfacyla euxinica</name>
    <dbReference type="NCBI Taxonomy" id="2841693"/>
    <lineage>
        <taxon>Bacteria</taxon>
        <taxon>Deltaproteobacteria</taxon>
        <taxon>Candidatus Desulfacyla</taxon>
    </lineage>
</organism>
<dbReference type="SMART" id="SM00448">
    <property type="entry name" value="REC"/>
    <property type="match status" value="1"/>
</dbReference>
<dbReference type="EMBL" id="JACNJD010000311">
    <property type="protein sequence ID" value="MBC8178768.1"/>
    <property type="molecule type" value="Genomic_DNA"/>
</dbReference>
<accession>A0A8J6N1R5</accession>
<dbReference type="InterPro" id="IPR011006">
    <property type="entry name" value="CheY-like_superfamily"/>
</dbReference>
<dbReference type="InterPro" id="IPR008207">
    <property type="entry name" value="Sig_transdc_His_kin_Hpt_dom"/>
</dbReference>
<dbReference type="Gene3D" id="1.20.120.160">
    <property type="entry name" value="HPT domain"/>
    <property type="match status" value="3"/>
</dbReference>
<feature type="domain" description="Histidine kinase" evidence="9">
    <location>
        <begin position="639"/>
        <end position="836"/>
    </location>
</feature>
<dbReference type="SMART" id="SM00387">
    <property type="entry name" value="HATPase_c"/>
    <property type="match status" value="1"/>
</dbReference>
<evidence type="ECO:0000313" key="13">
    <source>
        <dbReference type="EMBL" id="MBC8178768.1"/>
    </source>
</evidence>
<dbReference type="SMART" id="SM00073">
    <property type="entry name" value="HPT"/>
    <property type="match status" value="3"/>
</dbReference>
<dbReference type="Gene3D" id="3.40.50.2300">
    <property type="match status" value="1"/>
</dbReference>
<dbReference type="EC" id="2.7.13.3" evidence="2"/>
<reference evidence="13 14" key="1">
    <citation type="submission" date="2020-08" db="EMBL/GenBank/DDBJ databases">
        <title>Bridging the membrane lipid divide: bacteria of the FCB group superphylum have the potential to synthesize archaeal ether lipids.</title>
        <authorList>
            <person name="Villanueva L."/>
            <person name="Von Meijenfeldt F.A.B."/>
            <person name="Westbye A.B."/>
            <person name="Yadav S."/>
            <person name="Hopmans E.C."/>
            <person name="Dutilh B.E."/>
            <person name="Sinninghe Damste J.S."/>
        </authorList>
    </citation>
    <scope>NUCLEOTIDE SEQUENCE [LARGE SCALE GENOMIC DNA]</scope>
    <source>
        <strain evidence="13">NIOZ-UU27</strain>
    </source>
</reference>
<dbReference type="PROSITE" id="PS50894">
    <property type="entry name" value="HPT"/>
    <property type="match status" value="3"/>
</dbReference>
<dbReference type="SUPFAM" id="SSF52172">
    <property type="entry name" value="CheY-like"/>
    <property type="match status" value="1"/>
</dbReference>
<dbReference type="SUPFAM" id="SSF50341">
    <property type="entry name" value="CheW-like"/>
    <property type="match status" value="1"/>
</dbReference>
<dbReference type="InterPro" id="IPR001789">
    <property type="entry name" value="Sig_transdc_resp-reg_receiver"/>
</dbReference>
<dbReference type="CDD" id="cd16916">
    <property type="entry name" value="HATPase_CheA-like"/>
    <property type="match status" value="1"/>
</dbReference>
<evidence type="ECO:0000256" key="3">
    <source>
        <dbReference type="ARBA" id="ARBA00022553"/>
    </source>
</evidence>
<dbReference type="InterPro" id="IPR036641">
    <property type="entry name" value="HPT_dom_sf"/>
</dbReference>
<dbReference type="AlphaFoldDB" id="A0A8J6N1R5"/>
<dbReference type="InterPro" id="IPR036061">
    <property type="entry name" value="CheW-like_dom_sf"/>
</dbReference>
<dbReference type="Gene3D" id="3.30.565.10">
    <property type="entry name" value="Histidine kinase-like ATPase, C-terminal domain"/>
    <property type="match status" value="1"/>
</dbReference>
<keyword evidence="5" id="KW-0418">Kinase</keyword>
<feature type="domain" description="HPt" evidence="12">
    <location>
        <begin position="349"/>
        <end position="453"/>
    </location>
</feature>
<dbReference type="Pfam" id="PF01627">
    <property type="entry name" value="Hpt"/>
    <property type="match status" value="3"/>
</dbReference>
<sequence length="1116" mass="121832">MTEVNGQDKGDFPMMDLFRSDVESHSATITDGLLALETTPGALDRIESMMRAAHSIWGAAQIVELAAAVKTARTMEECLAAANKGEMSLGENQIAILLKGVDMLNRMAEAGCRGESEWIPDHQEEIDSLIGDMIVSREGPPDADGGVFPDKSRREVQASSPAVEPSPSPNVIPEKAEDTNLEEAALMSDPAMLDLFRTETQNNVAILNDGLLALGNNPDAPDQLEALMRAAHSIRGAARMMSLDDASNVAYEMENCFAASQEGKISLAADQIDILLRGVDMLNQIAEAAGEGAADWFHGHRKDIEQVVKAINGILSPEMSIPQEIPSVPLSSAGPVSGEESKTGTEGAAVISDPTMLNLFQTEVETYVAVLNDGLLALENDPGATDQLEALMRAAHSIKGGARVVGLDVAVRVAHVMEDCFVAAQKGEVSLGSDQIDILLQIVDLLTQLSQSLGEGGMDWVSEHRHEIDRLVGAILAIIDGETAIEVSPMEVTPAVKPAPTTELSTEPVQTPVDNAVGLPIPQEAGETLPKQGLTEMDRTVRVTAAKIERLMGQAGEVVVSARGLPAFSEALLELKRNHFELLNILEGLQEILVQRRSDPQASDLLLQARNKTKAIGLNLAERLNQFDIFNSTSVALSDRLYHEVISVRMRPFSDGVQAFPRMVRDLARELGKKVRFEIMGKGTEVDRDILEKLDAPLNHLLRNAIDHGIELPEDRLTAGKPETGNLRLGAAHRSGMLMITISDDGQGINLDKLREKIAYKGLASTDMVNKMTDPELMDFLFLPGFSTAKNVTEISGRGVGLDVVRNMVHEVGGVVRAVSKPGEGLTFHMELPLTLSVVRTFLVEIAGEPYAFPLARIERCLELSRSEIDTVEDRQYFRFDDNNIALVDIHHVLELKAPPQQQEELFVVVVSDRLNFYGLSVDSFLGEYDLVVRPLDPRLGKVADISSVAVMLDGAPVLIFDVEDLVRSIDNLLSGRRLRKLSSVTDKKEVKEKKRILIVDDSFTVREMERKLLESKGYEVATAVDGVDGWNAVRSDRYDMVVSDVDMPRMNGIKFVTQIKQHPELKSLPVIIVSYKDKEEDRLLGLEAGANYYLTKSSFEDDSLINAAVDLIGEA</sequence>
<dbReference type="InterPro" id="IPR051315">
    <property type="entry name" value="Bact_Chemotaxis_CheA"/>
</dbReference>
<evidence type="ECO:0000256" key="1">
    <source>
        <dbReference type="ARBA" id="ARBA00000085"/>
    </source>
</evidence>
<evidence type="ECO:0000259" key="11">
    <source>
        <dbReference type="PROSITE" id="PS50851"/>
    </source>
</evidence>
<evidence type="ECO:0000256" key="8">
    <source>
        <dbReference type="SAM" id="MobiDB-lite"/>
    </source>
</evidence>
<dbReference type="PROSITE" id="PS50110">
    <property type="entry name" value="RESPONSE_REGULATORY"/>
    <property type="match status" value="1"/>
</dbReference>
<name>A0A8J6N1R5_9DELT</name>
<comment type="catalytic activity">
    <reaction evidence="1">
        <text>ATP + protein L-histidine = ADP + protein N-phospho-L-histidine.</text>
        <dbReference type="EC" id="2.7.13.3"/>
    </reaction>
</comment>
<dbReference type="FunFam" id="3.30.565.10:FF:000016">
    <property type="entry name" value="Chemotaxis protein CheA, putative"/>
    <property type="match status" value="1"/>
</dbReference>
<dbReference type="InterPro" id="IPR004105">
    <property type="entry name" value="CheA-like_dim"/>
</dbReference>
<evidence type="ECO:0000256" key="7">
    <source>
        <dbReference type="PROSITE-ProRule" id="PRU00169"/>
    </source>
</evidence>
<dbReference type="GO" id="GO:0006935">
    <property type="term" value="P:chemotaxis"/>
    <property type="evidence" value="ECO:0007669"/>
    <property type="project" value="InterPro"/>
</dbReference>
<comment type="caution">
    <text evidence="13">The sequence shown here is derived from an EMBL/GenBank/DDBJ whole genome shotgun (WGS) entry which is preliminary data.</text>
</comment>
<dbReference type="PANTHER" id="PTHR43395">
    <property type="entry name" value="SENSOR HISTIDINE KINASE CHEA"/>
    <property type="match status" value="1"/>
</dbReference>
<feature type="modified residue" description="4-aspartylphosphate" evidence="7">
    <location>
        <position position="1045"/>
    </location>
</feature>
<keyword evidence="4" id="KW-0808">Transferase</keyword>
<dbReference type="Pfam" id="PF02518">
    <property type="entry name" value="HATPase_c"/>
    <property type="match status" value="1"/>
</dbReference>
<feature type="modified residue" description="Phosphohistidine" evidence="6">
    <location>
        <position position="232"/>
    </location>
</feature>
<dbReference type="SMART" id="SM00260">
    <property type="entry name" value="CheW"/>
    <property type="match status" value="1"/>
</dbReference>
<dbReference type="CDD" id="cd00088">
    <property type="entry name" value="HPT"/>
    <property type="match status" value="3"/>
</dbReference>
<evidence type="ECO:0000256" key="4">
    <source>
        <dbReference type="ARBA" id="ARBA00022679"/>
    </source>
</evidence>
<dbReference type="PRINTS" id="PR00344">
    <property type="entry name" value="BCTRLSENSOR"/>
</dbReference>
<dbReference type="Pfam" id="PF01584">
    <property type="entry name" value="CheW"/>
    <property type="match status" value="1"/>
</dbReference>
<evidence type="ECO:0000259" key="12">
    <source>
        <dbReference type="PROSITE" id="PS50894"/>
    </source>
</evidence>
<dbReference type="GO" id="GO:0005737">
    <property type="term" value="C:cytoplasm"/>
    <property type="evidence" value="ECO:0007669"/>
    <property type="project" value="InterPro"/>
</dbReference>
<dbReference type="InterPro" id="IPR002545">
    <property type="entry name" value="CheW-lke_dom"/>
</dbReference>
<dbReference type="PANTHER" id="PTHR43395:SF1">
    <property type="entry name" value="CHEMOTAXIS PROTEIN CHEA"/>
    <property type="match status" value="1"/>
</dbReference>
<keyword evidence="3 7" id="KW-0597">Phosphoprotein</keyword>
<feature type="region of interest" description="Disordered" evidence="8">
    <location>
        <begin position="135"/>
        <end position="172"/>
    </location>
</feature>
<dbReference type="InterPro" id="IPR003594">
    <property type="entry name" value="HATPase_dom"/>
</dbReference>
<dbReference type="Gene3D" id="2.30.30.40">
    <property type="entry name" value="SH3 Domains"/>
    <property type="match status" value="1"/>
</dbReference>
<feature type="domain" description="HPt" evidence="12">
    <location>
        <begin position="185"/>
        <end position="289"/>
    </location>
</feature>
<gene>
    <name evidence="13" type="ORF">H8E19_15290</name>
</gene>
<evidence type="ECO:0000259" key="9">
    <source>
        <dbReference type="PROSITE" id="PS50109"/>
    </source>
</evidence>
<evidence type="ECO:0000256" key="2">
    <source>
        <dbReference type="ARBA" id="ARBA00012438"/>
    </source>
</evidence>
<dbReference type="PROSITE" id="PS50109">
    <property type="entry name" value="HIS_KIN"/>
    <property type="match status" value="1"/>
</dbReference>
<dbReference type="SUPFAM" id="SSF55874">
    <property type="entry name" value="ATPase domain of HSP90 chaperone/DNA topoisomerase II/histidine kinase"/>
    <property type="match status" value="1"/>
</dbReference>
<proteinExistence type="predicted"/>
<evidence type="ECO:0000256" key="6">
    <source>
        <dbReference type="PROSITE-ProRule" id="PRU00110"/>
    </source>
</evidence>
<dbReference type="SMART" id="SM01231">
    <property type="entry name" value="H-kinase_dim"/>
    <property type="match status" value="1"/>
</dbReference>
<dbReference type="SUPFAM" id="SSF47226">
    <property type="entry name" value="Histidine-containing phosphotransfer domain, HPT domain"/>
    <property type="match status" value="3"/>
</dbReference>